<accession>A0A2S6HJ68</accession>
<gene>
    <name evidence="1" type="ORF">BXY41_11667</name>
</gene>
<proteinExistence type="predicted"/>
<dbReference type="EMBL" id="PTJA01000016">
    <property type="protein sequence ID" value="PPK77528.1"/>
    <property type="molecule type" value="Genomic_DNA"/>
</dbReference>
<keyword evidence="2" id="KW-1185">Reference proteome</keyword>
<evidence type="ECO:0000313" key="1">
    <source>
        <dbReference type="EMBL" id="PPK77528.1"/>
    </source>
</evidence>
<protein>
    <submittedName>
        <fullName evidence="1">Uncharacterized protein</fullName>
    </submittedName>
</protein>
<organism evidence="1 2">
    <name type="scientific">Lacrimispora xylanisolvens</name>
    <dbReference type="NCBI Taxonomy" id="384636"/>
    <lineage>
        <taxon>Bacteria</taxon>
        <taxon>Bacillati</taxon>
        <taxon>Bacillota</taxon>
        <taxon>Clostridia</taxon>
        <taxon>Lachnospirales</taxon>
        <taxon>Lachnospiraceae</taxon>
        <taxon>Lacrimispora</taxon>
    </lineage>
</organism>
<dbReference type="AlphaFoldDB" id="A0A2S6HJ68"/>
<comment type="caution">
    <text evidence="1">The sequence shown here is derived from an EMBL/GenBank/DDBJ whole genome shotgun (WGS) entry which is preliminary data.</text>
</comment>
<evidence type="ECO:0000313" key="2">
    <source>
        <dbReference type="Proteomes" id="UP000237749"/>
    </source>
</evidence>
<dbReference type="Proteomes" id="UP000237749">
    <property type="component" value="Unassembled WGS sequence"/>
</dbReference>
<name>A0A2S6HJ68_9FIRM</name>
<sequence>MANLAHLFHVGQKLKIRNDDFDSLHKFNDGIVKEAHEHHIIVTETKTNTDGWYEEGLNIDMLYPEYNF</sequence>
<reference evidence="1 2" key="1">
    <citation type="submission" date="2018-02" db="EMBL/GenBank/DDBJ databases">
        <title>Genomic Encyclopedia of Archaeal and Bacterial Type Strains, Phase II (KMG-II): from individual species to whole genera.</title>
        <authorList>
            <person name="Goeker M."/>
        </authorList>
    </citation>
    <scope>NUCLEOTIDE SEQUENCE [LARGE SCALE GENOMIC DNA]</scope>
    <source>
        <strain evidence="1 2">DSM 3808</strain>
    </source>
</reference>
<dbReference type="RefSeq" id="WP_104439296.1">
    <property type="nucleotide sequence ID" value="NZ_PTJA01000016.1"/>
</dbReference>